<proteinExistence type="predicted"/>
<dbReference type="PANTHER" id="PTHR33495:SF2">
    <property type="entry name" value="ANTI-SIGMA FACTOR ANTAGONIST TM_1081-RELATED"/>
    <property type="match status" value="1"/>
</dbReference>
<dbReference type="Pfam" id="PF01740">
    <property type="entry name" value="STAS"/>
    <property type="match status" value="1"/>
</dbReference>
<name>A0A1E5FZ83_9FIRM</name>
<accession>A0A1E5FZ83</accession>
<dbReference type="InterPro" id="IPR002645">
    <property type="entry name" value="STAS_dom"/>
</dbReference>
<dbReference type="InterPro" id="IPR036513">
    <property type="entry name" value="STAS_dom_sf"/>
</dbReference>
<keyword evidence="3" id="KW-1185">Reference proteome</keyword>
<dbReference type="PANTHER" id="PTHR33495">
    <property type="entry name" value="ANTI-SIGMA FACTOR ANTAGONIST TM_1081-RELATED-RELATED"/>
    <property type="match status" value="1"/>
</dbReference>
<evidence type="ECO:0000259" key="1">
    <source>
        <dbReference type="PROSITE" id="PS50801"/>
    </source>
</evidence>
<feature type="domain" description="STAS" evidence="1">
    <location>
        <begin position="20"/>
        <end position="101"/>
    </location>
</feature>
<comment type="caution">
    <text evidence="2">The sequence shown here is derived from an EMBL/GenBank/DDBJ whole genome shotgun (WGS) entry which is preliminary data.</text>
</comment>
<evidence type="ECO:0000313" key="2">
    <source>
        <dbReference type="EMBL" id="OEF95885.1"/>
    </source>
</evidence>
<organism evidence="2 3">
    <name type="scientific">Desulfuribacillus alkaliarsenatis</name>
    <dbReference type="NCBI Taxonomy" id="766136"/>
    <lineage>
        <taxon>Bacteria</taxon>
        <taxon>Bacillati</taxon>
        <taxon>Bacillota</taxon>
        <taxon>Desulfuribacillia</taxon>
        <taxon>Desulfuribacillales</taxon>
        <taxon>Desulfuribacillaceae</taxon>
        <taxon>Desulfuribacillus</taxon>
    </lineage>
</organism>
<evidence type="ECO:0000313" key="3">
    <source>
        <dbReference type="Proteomes" id="UP000094296"/>
    </source>
</evidence>
<dbReference type="CDD" id="cd07043">
    <property type="entry name" value="STAS_anti-anti-sigma_factors"/>
    <property type="match status" value="1"/>
</dbReference>
<dbReference type="EMBL" id="MIJE01000034">
    <property type="protein sequence ID" value="OEF95885.1"/>
    <property type="molecule type" value="Genomic_DNA"/>
</dbReference>
<reference evidence="2 3" key="1">
    <citation type="submission" date="2016-09" db="EMBL/GenBank/DDBJ databases">
        <title>Draft genome sequence for the type strain of Desulfuribacillus alkaliarsenatis AHT28, an obligately anaerobic, sulfidogenic bacterium isolated from Russian soda lake sediments.</title>
        <authorList>
            <person name="Abin C.A."/>
            <person name="Hollibaugh J.T."/>
        </authorList>
    </citation>
    <scope>NUCLEOTIDE SEQUENCE [LARGE SCALE GENOMIC DNA]</scope>
    <source>
        <strain evidence="2 3">AHT28</strain>
    </source>
</reference>
<dbReference type="Gene3D" id="3.30.750.24">
    <property type="entry name" value="STAS domain"/>
    <property type="match status" value="1"/>
</dbReference>
<dbReference type="RefSeq" id="WP_069644157.1">
    <property type="nucleotide sequence ID" value="NZ_MIJE01000034.1"/>
</dbReference>
<protein>
    <recommendedName>
        <fullName evidence="1">STAS domain-containing protein</fullName>
    </recommendedName>
</protein>
<dbReference type="AlphaFoldDB" id="A0A1E5FZ83"/>
<dbReference type="SUPFAM" id="SSF52091">
    <property type="entry name" value="SpoIIaa-like"/>
    <property type="match status" value="1"/>
</dbReference>
<dbReference type="Proteomes" id="UP000094296">
    <property type="component" value="Unassembled WGS sequence"/>
</dbReference>
<sequence>MIYTKEGNSKNIRLIADERMELRTVKSLRCELEGCIKRGYEDITIDFRNVKMIDCSAIGVIIAFHKKLKRLNGSIHLENVRSAHVQNLFNALRLSSILNIK</sequence>
<dbReference type="STRING" id="766136.BHF68_10860"/>
<dbReference type="PROSITE" id="PS50801">
    <property type="entry name" value="STAS"/>
    <property type="match status" value="1"/>
</dbReference>
<gene>
    <name evidence="2" type="ORF">BHF68_10860</name>
</gene>
<dbReference type="GO" id="GO:0043856">
    <property type="term" value="F:anti-sigma factor antagonist activity"/>
    <property type="evidence" value="ECO:0007669"/>
    <property type="project" value="TreeGrafter"/>
</dbReference>